<dbReference type="NCBIfam" id="NF004281">
    <property type="entry name" value="PRK05690.1"/>
    <property type="match status" value="1"/>
</dbReference>
<accession>A0A2H9T9C1</accession>
<dbReference type="SUPFAM" id="SSF69572">
    <property type="entry name" value="Activating enzymes of the ubiquitin-like proteins"/>
    <property type="match status" value="1"/>
</dbReference>
<keyword evidence="3" id="KW-0548">Nucleotidyltransferase</keyword>
<dbReference type="GO" id="GO:0008641">
    <property type="term" value="F:ubiquitin-like modifier activating enzyme activity"/>
    <property type="evidence" value="ECO:0007669"/>
    <property type="project" value="InterPro"/>
</dbReference>
<dbReference type="PANTHER" id="PTHR10953">
    <property type="entry name" value="UBIQUITIN-ACTIVATING ENZYME E1"/>
    <property type="match status" value="1"/>
</dbReference>
<dbReference type="EMBL" id="NSIT01000044">
    <property type="protein sequence ID" value="PJE79855.1"/>
    <property type="molecule type" value="Genomic_DNA"/>
</dbReference>
<protein>
    <submittedName>
        <fullName evidence="3">Molybdopterin-synthase adenylyltransferase</fullName>
        <ecNumber evidence="3">2.7.7.80</ecNumber>
    </submittedName>
</protein>
<dbReference type="CDD" id="cd00757">
    <property type="entry name" value="ThiF_MoeB_HesA_family"/>
    <property type="match status" value="1"/>
</dbReference>
<organism evidence="3">
    <name type="scientific">invertebrate metagenome</name>
    <dbReference type="NCBI Taxonomy" id="1711999"/>
    <lineage>
        <taxon>unclassified sequences</taxon>
        <taxon>metagenomes</taxon>
        <taxon>organismal metagenomes</taxon>
    </lineage>
</organism>
<proteinExistence type="inferred from homology"/>
<evidence type="ECO:0000256" key="1">
    <source>
        <dbReference type="ARBA" id="ARBA00009919"/>
    </source>
</evidence>
<dbReference type="Pfam" id="PF00899">
    <property type="entry name" value="ThiF"/>
    <property type="match status" value="1"/>
</dbReference>
<dbReference type="GO" id="GO:0008146">
    <property type="term" value="F:sulfotransferase activity"/>
    <property type="evidence" value="ECO:0007669"/>
    <property type="project" value="TreeGrafter"/>
</dbReference>
<name>A0A2H9T9C1_9ZZZZ</name>
<dbReference type="InterPro" id="IPR035985">
    <property type="entry name" value="Ubiquitin-activating_enz"/>
</dbReference>
<evidence type="ECO:0000259" key="2">
    <source>
        <dbReference type="Pfam" id="PF00899"/>
    </source>
</evidence>
<comment type="caution">
    <text evidence="3">The sequence shown here is derived from an EMBL/GenBank/DDBJ whole genome shotgun (WGS) entry which is preliminary data.</text>
</comment>
<gene>
    <name evidence="3" type="primary">moeB</name>
    <name evidence="3" type="ORF">CI610_01168</name>
</gene>
<dbReference type="EC" id="2.7.7.80" evidence="3"/>
<comment type="similarity">
    <text evidence="1">Belongs to the HesA/MoeB/ThiF family.</text>
</comment>
<reference evidence="3" key="1">
    <citation type="journal article" date="2017" name="Appl. Environ. Microbiol.">
        <title>Molecular characterization of an Endozoicomonas-like organism causing infection in king scallop Pecten maximus L.</title>
        <authorList>
            <person name="Cano I."/>
            <person name="van Aerle R."/>
            <person name="Ross S."/>
            <person name="Verner-Jeffreys D.W."/>
            <person name="Paley R.K."/>
            <person name="Rimmer G."/>
            <person name="Ryder D."/>
            <person name="Hooper P."/>
            <person name="Stone D."/>
            <person name="Feist S.W."/>
        </authorList>
    </citation>
    <scope>NUCLEOTIDE SEQUENCE</scope>
</reference>
<feature type="domain" description="THIF-type NAD/FAD binding fold" evidence="2">
    <location>
        <begin position="10"/>
        <end position="245"/>
    </location>
</feature>
<dbReference type="InterPro" id="IPR000594">
    <property type="entry name" value="ThiF_NAD_FAD-bd"/>
</dbReference>
<dbReference type="GO" id="GO:0004792">
    <property type="term" value="F:thiosulfate-cyanide sulfurtransferase activity"/>
    <property type="evidence" value="ECO:0007669"/>
    <property type="project" value="TreeGrafter"/>
</dbReference>
<dbReference type="FunFam" id="3.40.50.720:FF:000080">
    <property type="entry name" value="Thiazole biosynthesis adenylyltransferase ThiF"/>
    <property type="match status" value="1"/>
</dbReference>
<evidence type="ECO:0000313" key="3">
    <source>
        <dbReference type="EMBL" id="PJE79855.1"/>
    </source>
</evidence>
<dbReference type="GO" id="GO:0005829">
    <property type="term" value="C:cytosol"/>
    <property type="evidence" value="ECO:0007669"/>
    <property type="project" value="TreeGrafter"/>
</dbReference>
<keyword evidence="3" id="KW-0808">Transferase</keyword>
<dbReference type="Gene3D" id="3.40.50.720">
    <property type="entry name" value="NAD(P)-binding Rossmann-like Domain"/>
    <property type="match status" value="1"/>
</dbReference>
<dbReference type="PANTHER" id="PTHR10953:SF240">
    <property type="entry name" value="SULFUR CARRIER PROTEIN THIS ADENYLYLTRANSFERASE"/>
    <property type="match status" value="1"/>
</dbReference>
<dbReference type="AlphaFoldDB" id="A0A2H9T9C1"/>
<dbReference type="InterPro" id="IPR045886">
    <property type="entry name" value="ThiF/MoeB/HesA"/>
</dbReference>
<sequence length="250" mass="27199">MMNDNQLLRYSRQIMLPDVDIGGQEKLLDASVLVIGLGGLGCPVSTYLAEAGVGHLLLADYDAIDLANLQRQILFTTDDIGHNKASVAVDRLQRINPTIQLEVITHSMNESELLACMEQVDIVVDATDNIDSRFLINRCSVRTKTPLVCGAAVGFGGQLMVFDRRMNSSPCYHCLYRDAEQTALTCSTSGIIGPVVGVIGAMQALETIRLIVGFGQSCSGKLLVFDGMDWRWQVMVLPADPQCPVCSHVL</sequence>
<dbReference type="GO" id="GO:0061605">
    <property type="term" value="F:molybdopterin-synthase adenylyltransferase activity"/>
    <property type="evidence" value="ECO:0007669"/>
    <property type="project" value="UniProtKB-EC"/>
</dbReference>